<dbReference type="AlphaFoldDB" id="A0A659QPW5"/>
<proteinExistence type="predicted"/>
<gene>
    <name evidence="1" type="ORF">C9F09_16335</name>
</gene>
<feature type="non-terminal residue" evidence="1">
    <location>
        <position position="1"/>
    </location>
</feature>
<dbReference type="InterPro" id="IPR029068">
    <property type="entry name" value="Glyas_Bleomycin-R_OHBP_Dase"/>
</dbReference>
<dbReference type="EMBL" id="PYKB01000982">
    <property type="protein sequence ID" value="TGC88580.1"/>
    <property type="molecule type" value="Genomic_DNA"/>
</dbReference>
<dbReference type="SUPFAM" id="SSF54593">
    <property type="entry name" value="Glyoxalase/Bleomycin resistance protein/Dihydroxybiphenyl dioxygenase"/>
    <property type="match status" value="1"/>
</dbReference>
<dbReference type="Gene3D" id="3.10.180.10">
    <property type="entry name" value="2,3-Dihydroxybiphenyl 1,2-Dioxygenase, domain 1"/>
    <property type="match status" value="1"/>
</dbReference>
<evidence type="ECO:0000313" key="2">
    <source>
        <dbReference type="Proteomes" id="UP000298491"/>
    </source>
</evidence>
<dbReference type="Proteomes" id="UP000298491">
    <property type="component" value="Unassembled WGS sequence"/>
</dbReference>
<protein>
    <submittedName>
        <fullName evidence="1">VOC family protein</fullName>
    </submittedName>
</protein>
<name>A0A659QPW5_SALET</name>
<organism evidence="1 2">
    <name type="scientific">Salmonella enterica subsp. enterica serovar Wilhelmsburg</name>
    <dbReference type="NCBI Taxonomy" id="1960126"/>
    <lineage>
        <taxon>Bacteria</taxon>
        <taxon>Pseudomonadati</taxon>
        <taxon>Pseudomonadota</taxon>
        <taxon>Gammaproteobacteria</taxon>
        <taxon>Enterobacterales</taxon>
        <taxon>Enterobacteriaceae</taxon>
        <taxon>Salmonella</taxon>
    </lineage>
</organism>
<reference evidence="1 2" key="1">
    <citation type="submission" date="2018-03" db="EMBL/GenBank/DDBJ databases">
        <title>Non-Typhoidal Salmonella genome sequencing and assembly.</title>
        <authorList>
            <person name="Matchawe C."/>
        </authorList>
    </citation>
    <scope>NUCLEOTIDE SEQUENCE [LARGE SCALE GENOMIC DNA]</scope>
    <source>
        <strain evidence="1 2">35dea</strain>
    </source>
</reference>
<evidence type="ECO:0000313" key="1">
    <source>
        <dbReference type="EMBL" id="TGC88580.1"/>
    </source>
</evidence>
<accession>A0A659QPW5</accession>
<sequence length="39" mass="4556">PRQIELAWQETFWAQGFGKVSDRFGVPWMINVVKHQPAT</sequence>
<comment type="caution">
    <text evidence="1">The sequence shown here is derived from an EMBL/GenBank/DDBJ whole genome shotgun (WGS) entry which is preliminary data.</text>
</comment>